<feature type="compositionally biased region" description="Low complexity" evidence="1">
    <location>
        <begin position="98"/>
        <end position="107"/>
    </location>
</feature>
<reference evidence="2 3" key="1">
    <citation type="submission" date="2024-03" db="EMBL/GenBank/DDBJ databases">
        <authorList>
            <consortium name="ELIXIR-Norway"/>
            <consortium name="Elixir Norway"/>
        </authorList>
    </citation>
    <scope>NUCLEOTIDE SEQUENCE [LARGE SCALE GENOMIC DNA]</scope>
</reference>
<dbReference type="Proteomes" id="UP001497522">
    <property type="component" value="Chromosome 2"/>
</dbReference>
<dbReference type="Pfam" id="PF12579">
    <property type="entry name" value="DUF3755"/>
    <property type="match status" value="1"/>
</dbReference>
<feature type="compositionally biased region" description="Polar residues" evidence="1">
    <location>
        <begin position="59"/>
        <end position="72"/>
    </location>
</feature>
<organism evidence="2 3">
    <name type="scientific">Sphagnum jensenii</name>
    <dbReference type="NCBI Taxonomy" id="128206"/>
    <lineage>
        <taxon>Eukaryota</taxon>
        <taxon>Viridiplantae</taxon>
        <taxon>Streptophyta</taxon>
        <taxon>Embryophyta</taxon>
        <taxon>Bryophyta</taxon>
        <taxon>Sphagnophytina</taxon>
        <taxon>Sphagnopsida</taxon>
        <taxon>Sphagnales</taxon>
        <taxon>Sphagnaceae</taxon>
        <taxon>Sphagnum</taxon>
    </lineage>
</organism>
<keyword evidence="3" id="KW-1185">Reference proteome</keyword>
<dbReference type="EMBL" id="OZ023703">
    <property type="protein sequence ID" value="CAK9871263.1"/>
    <property type="molecule type" value="Genomic_DNA"/>
</dbReference>
<dbReference type="InterPro" id="IPR022228">
    <property type="entry name" value="DUF3755"/>
</dbReference>
<name>A0ABP1B7V2_9BRYO</name>
<dbReference type="PANTHER" id="PTHR14000">
    <property type="entry name" value="FINGER CCCH DOMAIN PROTEIN, PUTATIVE (DUF3755)-RELATED"/>
    <property type="match status" value="1"/>
</dbReference>
<gene>
    <name evidence="2" type="ORF">CSSPJE1EN2_LOCUS13931</name>
</gene>
<protein>
    <submittedName>
        <fullName evidence="2">Uncharacterized protein</fullName>
    </submittedName>
</protein>
<evidence type="ECO:0000313" key="2">
    <source>
        <dbReference type="EMBL" id="CAK9871263.1"/>
    </source>
</evidence>
<sequence length="319" mass="34241">MVSSSNITLEHENIDGEQDDILDMKRNLYNLNIFVGMRYRSSPNGATSGVGGSSCTQVSLGGSTGLHHNSGSPRGVANVGENRTPPAGAVDGASGEKNGATTNGTANSTHHLLHDIGLSVVWSSAEQSSLEEGLVKYAGQTNNLVKYIKLAALLPEKTVRDVALRCVWITKKENGKSRKVEEQNAFKKSKDRKEKVEAPTRPAAAVVARPPMPMYTPPQLPIDNDDGISNDAIGGPTGHLLEHNAQVIGQIRANLAACKLQENTELLVQFRDNIYAILNGMTNMPGIMSQMPPLPVNLNSELADRILPMPQSSTPPLHQ</sequence>
<evidence type="ECO:0000256" key="1">
    <source>
        <dbReference type="SAM" id="MobiDB-lite"/>
    </source>
</evidence>
<evidence type="ECO:0000313" key="3">
    <source>
        <dbReference type="Proteomes" id="UP001497522"/>
    </source>
</evidence>
<accession>A0ABP1B7V2</accession>
<feature type="region of interest" description="Disordered" evidence="1">
    <location>
        <begin position="177"/>
        <end position="202"/>
    </location>
</feature>
<dbReference type="PANTHER" id="PTHR14000:SF1">
    <property type="entry name" value="HISTONE H2A DEUBIQUITINASE (DUF3755)"/>
    <property type="match status" value="1"/>
</dbReference>
<proteinExistence type="predicted"/>
<feature type="region of interest" description="Disordered" evidence="1">
    <location>
        <begin position="59"/>
        <end position="108"/>
    </location>
</feature>